<dbReference type="Gene3D" id="3.30.1150.10">
    <property type="match status" value="1"/>
</dbReference>
<dbReference type="SUPFAM" id="SSF74653">
    <property type="entry name" value="TolA/TonB C-terminal domain"/>
    <property type="match status" value="2"/>
</dbReference>
<evidence type="ECO:0000256" key="1">
    <source>
        <dbReference type="SAM" id="MobiDB-lite"/>
    </source>
</evidence>
<accession>A0A212L9J7</accession>
<feature type="chain" id="PRO_5012984863" description="TonB family protein" evidence="2">
    <location>
        <begin position="35"/>
        <end position="415"/>
    </location>
</feature>
<keyword evidence="2" id="KW-0732">Signal</keyword>
<feature type="signal peptide" evidence="2">
    <location>
        <begin position="1"/>
        <end position="34"/>
    </location>
</feature>
<gene>
    <name evidence="3" type="ORF">KL86DES1_21819</name>
</gene>
<feature type="compositionally biased region" description="Polar residues" evidence="1">
    <location>
        <begin position="222"/>
        <end position="236"/>
    </location>
</feature>
<dbReference type="EMBL" id="FMJC01000002">
    <property type="protein sequence ID" value="SCM74243.1"/>
    <property type="molecule type" value="Genomic_DNA"/>
</dbReference>
<feature type="compositionally biased region" description="Basic and acidic residues" evidence="1">
    <location>
        <begin position="167"/>
        <end position="183"/>
    </location>
</feature>
<evidence type="ECO:0000256" key="2">
    <source>
        <dbReference type="SAM" id="SignalP"/>
    </source>
</evidence>
<feature type="region of interest" description="Disordered" evidence="1">
    <location>
        <begin position="156"/>
        <end position="288"/>
    </location>
</feature>
<evidence type="ECO:0000313" key="3">
    <source>
        <dbReference type="EMBL" id="SCM74243.1"/>
    </source>
</evidence>
<dbReference type="AlphaFoldDB" id="A0A212L9J7"/>
<proteinExistence type="predicted"/>
<protein>
    <recommendedName>
        <fullName evidence="4">TonB family protein</fullName>
    </recommendedName>
</protein>
<evidence type="ECO:0008006" key="4">
    <source>
        <dbReference type="Google" id="ProtNLM"/>
    </source>
</evidence>
<reference evidence="3" key="1">
    <citation type="submission" date="2016-08" db="EMBL/GenBank/DDBJ databases">
        <authorList>
            <person name="Seilhamer J.J."/>
        </authorList>
    </citation>
    <scope>NUCLEOTIDE SEQUENCE</scope>
    <source>
        <strain evidence="3">86-1</strain>
    </source>
</reference>
<feature type="compositionally biased region" description="Basic and acidic residues" evidence="1">
    <location>
        <begin position="237"/>
        <end position="251"/>
    </location>
</feature>
<name>A0A212L9J7_9BACT</name>
<dbReference type="RefSeq" id="WP_179981074.1">
    <property type="nucleotide sequence ID" value="NZ_LT608333.1"/>
</dbReference>
<feature type="region of interest" description="Disordered" evidence="1">
    <location>
        <begin position="299"/>
        <end position="318"/>
    </location>
</feature>
<sequence length="415" mass="43307">MPSAQRTSLLSFSRRLLQFFGMLALSLTATGAFAAAMATADASGGYAGKMLDRIVDIWAPPPALKGDFQVQLKVGVDGKGHVLNCTPVRPSGMEALDSSACGAVRQIGSFGKPPHEKPLEVHLSFWTGTPKGKTRNQIPDDAESLRLEERARVKAEAAMSDNMAAGAEERARQRAEEAAKATGKDLPAIRPTVVAPAPPAKDNSGSKTAKNAEKAAPMAGRSQDSTPAKVSLGNSQAKKDQNKDQGKDTAGEAKSAPAAQASPLTIAPTPLPTVADAGPKPSATGSVVAPTGRIVAPAPAISKPVSGEKQLYGPENKAQDKYGKSYGKYFSTVTRQLAGSIIIPVETPPGTYYPTVRLKVNPKTGAIEDAALLEKSGDKMLDSFVRKGIGKVGSIPPLPEGLDATLDITLTLVRR</sequence>
<organism evidence="3">
    <name type="scientific">uncultured Desulfovibrio sp</name>
    <dbReference type="NCBI Taxonomy" id="167968"/>
    <lineage>
        <taxon>Bacteria</taxon>
        <taxon>Pseudomonadati</taxon>
        <taxon>Thermodesulfobacteriota</taxon>
        <taxon>Desulfovibrionia</taxon>
        <taxon>Desulfovibrionales</taxon>
        <taxon>Desulfovibrionaceae</taxon>
        <taxon>Desulfovibrio</taxon>
        <taxon>environmental samples</taxon>
    </lineage>
</organism>
<dbReference type="Pfam" id="PF13103">
    <property type="entry name" value="TonB_2"/>
    <property type="match status" value="1"/>
</dbReference>